<dbReference type="Proteomes" id="UP000620139">
    <property type="component" value="Unassembled WGS sequence"/>
</dbReference>
<comment type="caution">
    <text evidence="2">The sequence shown here is derived from an EMBL/GenBank/DDBJ whole genome shotgun (WGS) entry which is preliminary data.</text>
</comment>
<feature type="signal peptide" evidence="1">
    <location>
        <begin position="1"/>
        <end position="20"/>
    </location>
</feature>
<dbReference type="RefSeq" id="WP_198100660.1">
    <property type="nucleotide sequence ID" value="NZ_JAEDAL010000003.1"/>
</dbReference>
<reference evidence="2" key="1">
    <citation type="submission" date="2020-12" db="EMBL/GenBank/DDBJ databases">
        <title>The genome sequence of Inhella sp. 4Y17.</title>
        <authorList>
            <person name="Liu Y."/>
        </authorList>
    </citation>
    <scope>NUCLEOTIDE SEQUENCE</scope>
    <source>
        <strain evidence="2">4Y10</strain>
    </source>
</reference>
<dbReference type="Pfam" id="PF11231">
    <property type="entry name" value="DUF3034"/>
    <property type="match status" value="1"/>
</dbReference>
<feature type="chain" id="PRO_5036874108" evidence="1">
    <location>
        <begin position="21"/>
        <end position="297"/>
    </location>
</feature>
<evidence type="ECO:0000313" key="2">
    <source>
        <dbReference type="EMBL" id="MBH9553058.1"/>
    </source>
</evidence>
<organism evidence="2 3">
    <name type="scientific">Inhella gelatinilytica</name>
    <dbReference type="NCBI Taxonomy" id="2795030"/>
    <lineage>
        <taxon>Bacteria</taxon>
        <taxon>Pseudomonadati</taxon>
        <taxon>Pseudomonadota</taxon>
        <taxon>Betaproteobacteria</taxon>
        <taxon>Burkholderiales</taxon>
        <taxon>Sphaerotilaceae</taxon>
        <taxon>Inhella</taxon>
    </lineage>
</organism>
<sequence length="297" mass="31871">MKPTILSLLTLTLLSAAAHAADGKLLLTGGVSTIDGAAGGGLSPWALTGTYASEGQWGASAFVTHLRAPDYRLTVAGAALAWDERLELSLARQRLDTRQNLAPLGLGGLQLRQDIVGVKWRFAGEAILDADRWMPQLALGALHKRAHAGAFAPTLFGPLGARRSDTELYLAATKLWLAQSLLTNVTLRASRANQNGLLGFGGAQDRRWEVRPEVSAALLLAPEWALGFEARAKPNKLERSVLGDGALRERDWFDVFVAYAPNKRASLTAAWVDVGAIAPALNPKRQRGAYLSLQLSH</sequence>
<keyword evidence="3" id="KW-1185">Reference proteome</keyword>
<gene>
    <name evidence="2" type="ORF">I7X43_09330</name>
</gene>
<proteinExistence type="predicted"/>
<evidence type="ECO:0000313" key="3">
    <source>
        <dbReference type="Proteomes" id="UP000620139"/>
    </source>
</evidence>
<accession>A0A931J005</accession>
<dbReference type="EMBL" id="JAEDAL010000003">
    <property type="protein sequence ID" value="MBH9553058.1"/>
    <property type="molecule type" value="Genomic_DNA"/>
</dbReference>
<name>A0A931J005_9BURK</name>
<evidence type="ECO:0000256" key="1">
    <source>
        <dbReference type="SAM" id="SignalP"/>
    </source>
</evidence>
<keyword evidence="1" id="KW-0732">Signal</keyword>
<dbReference type="InterPro" id="IPR021393">
    <property type="entry name" value="DUF3034"/>
</dbReference>
<dbReference type="AlphaFoldDB" id="A0A931J005"/>
<protein>
    <submittedName>
        <fullName evidence="2">DUF3034 family protein</fullName>
    </submittedName>
</protein>